<evidence type="ECO:0000256" key="4">
    <source>
        <dbReference type="ARBA" id="ARBA00022827"/>
    </source>
</evidence>
<evidence type="ECO:0000256" key="3">
    <source>
        <dbReference type="ARBA" id="ARBA00022630"/>
    </source>
</evidence>
<dbReference type="RefSeq" id="WP_137006288.1">
    <property type="nucleotide sequence ID" value="NZ_CP039924.1"/>
</dbReference>
<geneLocation type="plasmid" evidence="9">
    <name>patcfbp7129a</name>
</geneLocation>
<comment type="cofactor">
    <cofactor evidence="1">
        <name>FAD</name>
        <dbReference type="ChEBI" id="CHEBI:57692"/>
    </cofactor>
</comment>
<dbReference type="InterPro" id="IPR051473">
    <property type="entry name" value="P2Ox-like"/>
</dbReference>
<dbReference type="InterPro" id="IPR002938">
    <property type="entry name" value="FAD-bd"/>
</dbReference>
<evidence type="ECO:0000313" key="9">
    <source>
        <dbReference type="Proteomes" id="UP000298649"/>
    </source>
</evidence>
<dbReference type="GO" id="GO:0016614">
    <property type="term" value="F:oxidoreductase activity, acting on CH-OH group of donors"/>
    <property type="evidence" value="ECO:0007669"/>
    <property type="project" value="InterPro"/>
</dbReference>
<dbReference type="AlphaFoldDB" id="A0A4D7YKT6"/>
<evidence type="ECO:0000259" key="6">
    <source>
        <dbReference type="Pfam" id="PF01494"/>
    </source>
</evidence>
<sequence length="539" mass="58986">MIGQTQDATSIPFQVCIVGAGPVGLALAFRLEEQGICVLLVEAGQHDNGALLEDVTNRHHAPPVSSMASGLGGTSSLWGGRCVAFDDIDFLKRPHVPNSGWPISHDDISRYYADALRLLNVKDPDLTGTGARLPGGDVHADAIEWWSSRPDLGTDCREKIGKSRLIHFLPDTSATSIYLDAMGAATHVQLDDGRGSVRVSVGKLVLAAGGIGNARLLHQLGKKYPEKLSRSLGRYYQGHLTGYIAVIELENDATVDALSFQITPGGSVFRRRFQLSGDAQQRLGLLNCVFWLDSISISNAAHHSAGFSFLFLVLQLTGLYRFLANGQAAGSHLRRGVLYRDHFCNLVPSLRALNDLGHTLSQLARRCHRKTPLVNPARRYMLRYHAEQIPDPTSTVMPCPSRDGDHLAPVAIDYRVCEKDLESIEKSHVVLDQWLRANRVGMLHYLHTPSERRQALRDQAYDGFHQIGLTRMAASSEKGVVDRDCKVHNVDNLYVAGSCIFPTGGHANPTMPAVALAMRLADHLVEKMNAARPAQQVAT</sequence>
<protein>
    <submittedName>
        <fullName evidence="8">GMC family oxidoreductase</fullName>
    </submittedName>
</protein>
<keyword evidence="3" id="KW-0285">Flavoprotein</keyword>
<organism evidence="8 9">
    <name type="scientific">Agrobacterium tumefaciens</name>
    <dbReference type="NCBI Taxonomy" id="358"/>
    <lineage>
        <taxon>Bacteria</taxon>
        <taxon>Pseudomonadati</taxon>
        <taxon>Pseudomonadota</taxon>
        <taxon>Alphaproteobacteria</taxon>
        <taxon>Hyphomicrobiales</taxon>
        <taxon>Rhizobiaceae</taxon>
        <taxon>Rhizobium/Agrobacterium group</taxon>
        <taxon>Agrobacterium</taxon>
        <taxon>Agrobacterium tumefaciens complex</taxon>
    </lineage>
</organism>
<accession>A0A4D7YKT6</accession>
<dbReference type="Gene3D" id="3.50.50.60">
    <property type="entry name" value="FAD/NAD(P)-binding domain"/>
    <property type="match status" value="2"/>
</dbReference>
<dbReference type="Proteomes" id="UP000298649">
    <property type="component" value="Plasmid pAtCFBP7129a"/>
</dbReference>
<feature type="domain" description="FAD-binding" evidence="6">
    <location>
        <begin position="14"/>
        <end position="44"/>
    </location>
</feature>
<dbReference type="InterPro" id="IPR007867">
    <property type="entry name" value="GMC_OxRtase_C"/>
</dbReference>
<dbReference type="PANTHER" id="PTHR42784:SF1">
    <property type="entry name" value="PYRANOSE 2-OXIDASE"/>
    <property type="match status" value="1"/>
</dbReference>
<evidence type="ECO:0000256" key="5">
    <source>
        <dbReference type="ARBA" id="ARBA00023002"/>
    </source>
</evidence>
<evidence type="ECO:0000256" key="1">
    <source>
        <dbReference type="ARBA" id="ARBA00001974"/>
    </source>
</evidence>
<dbReference type="Pfam" id="PF01494">
    <property type="entry name" value="FAD_binding_3"/>
    <property type="match status" value="1"/>
</dbReference>
<dbReference type="Pfam" id="PF05199">
    <property type="entry name" value="GMC_oxred_C"/>
    <property type="match status" value="1"/>
</dbReference>
<proteinExistence type="inferred from homology"/>
<gene>
    <name evidence="8" type="ORF">CFBP7129_27705</name>
</gene>
<dbReference type="EMBL" id="CP039924">
    <property type="protein sequence ID" value="QCL97951.1"/>
    <property type="molecule type" value="Genomic_DNA"/>
</dbReference>
<reference evidence="8 9" key="1">
    <citation type="submission" date="2019-04" db="EMBL/GenBank/DDBJ databases">
        <title>Complete genome sequence of Agrobacterium tumefaciens CFBP7129.</title>
        <authorList>
            <person name="Haryono M."/>
            <person name="Lin Y.-C."/>
            <person name="Lai E.-M."/>
            <person name="Kuo C.-H."/>
        </authorList>
    </citation>
    <scope>NUCLEOTIDE SEQUENCE [LARGE SCALE GENOMIC DNA]</scope>
    <source>
        <strain evidence="8 9">CFBP7129</strain>
        <plasmid evidence="9">patcfbp7129a</plasmid>
    </source>
</reference>
<dbReference type="SUPFAM" id="SSF51905">
    <property type="entry name" value="FAD/NAD(P)-binding domain"/>
    <property type="match status" value="1"/>
</dbReference>
<evidence type="ECO:0000256" key="2">
    <source>
        <dbReference type="ARBA" id="ARBA00010790"/>
    </source>
</evidence>
<keyword evidence="5" id="KW-0560">Oxidoreductase</keyword>
<dbReference type="PANTHER" id="PTHR42784">
    <property type="entry name" value="PYRANOSE 2-OXIDASE"/>
    <property type="match status" value="1"/>
</dbReference>
<name>A0A4D7YKT6_AGRTU</name>
<keyword evidence="8" id="KW-0614">Plasmid</keyword>
<dbReference type="InterPro" id="IPR036188">
    <property type="entry name" value="FAD/NAD-bd_sf"/>
</dbReference>
<keyword evidence="4" id="KW-0274">FAD</keyword>
<evidence type="ECO:0000313" key="8">
    <source>
        <dbReference type="EMBL" id="QCL97951.1"/>
    </source>
</evidence>
<comment type="similarity">
    <text evidence="2">Belongs to the GMC oxidoreductase family.</text>
</comment>
<feature type="domain" description="Glucose-methanol-choline oxidoreductase C-terminal" evidence="7">
    <location>
        <begin position="403"/>
        <end position="517"/>
    </location>
</feature>
<evidence type="ECO:0000259" key="7">
    <source>
        <dbReference type="Pfam" id="PF05199"/>
    </source>
</evidence>
<dbReference type="GO" id="GO:0071949">
    <property type="term" value="F:FAD binding"/>
    <property type="evidence" value="ECO:0007669"/>
    <property type="project" value="InterPro"/>
</dbReference>